<keyword evidence="10" id="KW-1185">Reference proteome</keyword>
<dbReference type="CDD" id="cd18827">
    <property type="entry name" value="GH43_XlnD-like"/>
    <property type="match status" value="1"/>
</dbReference>
<organism evidence="9 10">
    <name type="scientific">Stenotrophomonas chelatiphaga</name>
    <dbReference type="NCBI Taxonomy" id="517011"/>
    <lineage>
        <taxon>Bacteria</taxon>
        <taxon>Pseudomonadati</taxon>
        <taxon>Pseudomonadota</taxon>
        <taxon>Gammaproteobacteria</taxon>
        <taxon>Lysobacterales</taxon>
        <taxon>Lysobacteraceae</taxon>
        <taxon>Stenotrophomonas</taxon>
    </lineage>
</organism>
<evidence type="ECO:0000313" key="9">
    <source>
        <dbReference type="EMBL" id="KRG75329.1"/>
    </source>
</evidence>
<keyword evidence="8" id="KW-0732">Signal</keyword>
<feature type="site" description="Important for catalytic activity, responsible for pKa modulation of the active site Glu and correct orientation of both the proton donor and substrate" evidence="6">
    <location>
        <position position="164"/>
    </location>
</feature>
<evidence type="ECO:0000256" key="2">
    <source>
        <dbReference type="ARBA" id="ARBA00022651"/>
    </source>
</evidence>
<name>A0A0R0DBZ0_9GAMM</name>
<keyword evidence="2" id="KW-0624">Polysaccharide degradation</keyword>
<protein>
    <submittedName>
        <fullName evidence="9">Arabinan endo-1,5-alpha-L-arabinosidase</fullName>
    </submittedName>
</protein>
<dbReference type="AlphaFoldDB" id="A0A0R0DBZ0"/>
<evidence type="ECO:0000256" key="4">
    <source>
        <dbReference type="ARBA" id="ARBA00023277"/>
    </source>
</evidence>
<evidence type="ECO:0000256" key="6">
    <source>
        <dbReference type="PIRSR" id="PIRSR606710-2"/>
    </source>
</evidence>
<dbReference type="InterPro" id="IPR052176">
    <property type="entry name" value="Glycosyl_Hydrlase_43_Enz"/>
</dbReference>
<comment type="similarity">
    <text evidence="1 7">Belongs to the glycosyl hydrolase 43 family.</text>
</comment>
<evidence type="ECO:0000256" key="8">
    <source>
        <dbReference type="SAM" id="SignalP"/>
    </source>
</evidence>
<accession>A0A0R0DBZ0</accession>
<dbReference type="GO" id="GO:0004553">
    <property type="term" value="F:hydrolase activity, hydrolyzing O-glycosyl compounds"/>
    <property type="evidence" value="ECO:0007669"/>
    <property type="project" value="InterPro"/>
</dbReference>
<keyword evidence="2" id="KW-0858">Xylan degradation</keyword>
<dbReference type="InterPro" id="IPR023296">
    <property type="entry name" value="Glyco_hydro_beta-prop_sf"/>
</dbReference>
<dbReference type="InterPro" id="IPR006710">
    <property type="entry name" value="Glyco_hydro_43"/>
</dbReference>
<comment type="caution">
    <text evidence="9">The sequence shown here is derived from an EMBL/GenBank/DDBJ whole genome shotgun (WGS) entry which is preliminary data.</text>
</comment>
<dbReference type="GO" id="GO:0045493">
    <property type="term" value="P:xylan catabolic process"/>
    <property type="evidence" value="ECO:0007669"/>
    <property type="project" value="UniProtKB-KW"/>
</dbReference>
<evidence type="ECO:0000256" key="7">
    <source>
        <dbReference type="RuleBase" id="RU361187"/>
    </source>
</evidence>
<keyword evidence="5 7" id="KW-0326">Glycosidase</keyword>
<proteinExistence type="inferred from homology"/>
<evidence type="ECO:0000313" key="10">
    <source>
        <dbReference type="Proteomes" id="UP000051386"/>
    </source>
</evidence>
<keyword evidence="4" id="KW-0119">Carbohydrate metabolism</keyword>
<dbReference type="SUPFAM" id="SSF75005">
    <property type="entry name" value="Arabinanase/levansucrase/invertase"/>
    <property type="match status" value="1"/>
</dbReference>
<reference evidence="9 10" key="1">
    <citation type="submission" date="2015-05" db="EMBL/GenBank/DDBJ databases">
        <title>Genome sequencing and analysis of members of genus Stenotrophomonas.</title>
        <authorList>
            <person name="Patil P.P."/>
            <person name="Midha S."/>
            <person name="Patil P.B."/>
        </authorList>
    </citation>
    <scope>NUCLEOTIDE SEQUENCE [LARGE SCALE GENOMIC DNA]</scope>
    <source>
        <strain evidence="9 10">DSM 21508</strain>
    </source>
</reference>
<dbReference type="PANTHER" id="PTHR43772">
    <property type="entry name" value="ENDO-1,4-BETA-XYLANASE"/>
    <property type="match status" value="1"/>
</dbReference>
<feature type="chain" id="PRO_5006395445" evidence="8">
    <location>
        <begin position="23"/>
        <end position="337"/>
    </location>
</feature>
<gene>
    <name evidence="9" type="ORF">ABB28_05330</name>
</gene>
<dbReference type="Gene3D" id="2.115.10.20">
    <property type="entry name" value="Glycosyl hydrolase domain, family 43"/>
    <property type="match status" value="1"/>
</dbReference>
<evidence type="ECO:0000256" key="5">
    <source>
        <dbReference type="ARBA" id="ARBA00023295"/>
    </source>
</evidence>
<dbReference type="PANTHER" id="PTHR43772:SF2">
    <property type="entry name" value="PUTATIVE (AFU_ORTHOLOGUE AFUA_2G04480)-RELATED"/>
    <property type="match status" value="1"/>
</dbReference>
<evidence type="ECO:0000256" key="1">
    <source>
        <dbReference type="ARBA" id="ARBA00009865"/>
    </source>
</evidence>
<dbReference type="EMBL" id="LDJK01000014">
    <property type="protein sequence ID" value="KRG75329.1"/>
    <property type="molecule type" value="Genomic_DNA"/>
</dbReference>
<dbReference type="Pfam" id="PF04616">
    <property type="entry name" value="Glyco_hydro_43"/>
    <property type="match status" value="1"/>
</dbReference>
<dbReference type="PATRIC" id="fig|517011.3.peg.536"/>
<keyword evidence="3 7" id="KW-0378">Hydrolase</keyword>
<evidence type="ECO:0000256" key="3">
    <source>
        <dbReference type="ARBA" id="ARBA00022801"/>
    </source>
</evidence>
<feature type="signal peptide" evidence="8">
    <location>
        <begin position="1"/>
        <end position="22"/>
    </location>
</feature>
<dbReference type="Proteomes" id="UP000051386">
    <property type="component" value="Unassembled WGS sequence"/>
</dbReference>
<sequence length="337" mass="37162">MAKMKAVVAAMMAAAVSLGAAAAPAGPQRPAVPMSGNPILPGWYADPEAAVFGSTYWIYPTTSAPYAEQTHFDAFSSPDLVHWTRHPDVLTKASIPWAKEALWAPAVVEKGGRYYFFFSANDIKTDEETGGIGVAVADRPEGPYRDLLGKPLIGTFHNGAQPIDQFVFEDDDGAWYMIYGGWKHANIVRLKDDFTGVQPHEDGTLYKEITPAPEYVEGSLMFKRGGRYYYMWSEGGWGEPEYSVAYAIADTPTGPFKRIGKILQQDPSIATSAGHHSVIHAPGSDNWYIVYHRRPLGETSRHHRATAIDRMQFDENGLILPVKMTLEGVPAERVQGR</sequence>